<dbReference type="Pfam" id="PF00651">
    <property type="entry name" value="BTB"/>
    <property type="match status" value="1"/>
</dbReference>
<gene>
    <name evidence="2" type="ORF">FCALED_LOCUS2144</name>
</gene>
<dbReference type="InterPro" id="IPR011333">
    <property type="entry name" value="SKP1/BTB/POZ_sf"/>
</dbReference>
<dbReference type="InterPro" id="IPR052972">
    <property type="entry name" value="Sacsin_chaperone_reg"/>
</dbReference>
<evidence type="ECO:0000313" key="2">
    <source>
        <dbReference type="EMBL" id="CAG8469356.1"/>
    </source>
</evidence>
<dbReference type="PROSITE" id="PS50097">
    <property type="entry name" value="BTB"/>
    <property type="match status" value="1"/>
</dbReference>
<feature type="domain" description="BTB" evidence="1">
    <location>
        <begin position="950"/>
        <end position="1018"/>
    </location>
</feature>
<dbReference type="PANTHER" id="PTHR15600:SF42">
    <property type="entry name" value="SACSIN"/>
    <property type="match status" value="1"/>
</dbReference>
<dbReference type="SUPFAM" id="SSF54695">
    <property type="entry name" value="POZ domain"/>
    <property type="match status" value="1"/>
</dbReference>
<protein>
    <submittedName>
        <fullName evidence="2">5659_t:CDS:1</fullName>
    </submittedName>
</protein>
<dbReference type="EMBL" id="CAJVPQ010000311">
    <property type="protein sequence ID" value="CAG8469356.1"/>
    <property type="molecule type" value="Genomic_DNA"/>
</dbReference>
<dbReference type="Proteomes" id="UP000789570">
    <property type="component" value="Unassembled WGS sequence"/>
</dbReference>
<comment type="caution">
    <text evidence="2">The sequence shown here is derived from an EMBL/GenBank/DDBJ whole genome shotgun (WGS) entry which is preliminary data.</text>
</comment>
<accession>A0A9N8Z2R6</accession>
<dbReference type="OrthoDB" id="1262810at2759"/>
<keyword evidence="3" id="KW-1185">Reference proteome</keyword>
<dbReference type="GO" id="GO:0030544">
    <property type="term" value="F:Hsp70 protein binding"/>
    <property type="evidence" value="ECO:0007669"/>
    <property type="project" value="TreeGrafter"/>
</dbReference>
<dbReference type="InterPro" id="IPR058210">
    <property type="entry name" value="SACS/Nov_dom"/>
</dbReference>
<organism evidence="2 3">
    <name type="scientific">Funneliformis caledonium</name>
    <dbReference type="NCBI Taxonomy" id="1117310"/>
    <lineage>
        <taxon>Eukaryota</taxon>
        <taxon>Fungi</taxon>
        <taxon>Fungi incertae sedis</taxon>
        <taxon>Mucoromycota</taxon>
        <taxon>Glomeromycotina</taxon>
        <taxon>Glomeromycetes</taxon>
        <taxon>Glomerales</taxon>
        <taxon>Glomeraceae</taxon>
        <taxon>Funneliformis</taxon>
    </lineage>
</organism>
<proteinExistence type="predicted"/>
<dbReference type="InterPro" id="IPR000210">
    <property type="entry name" value="BTB/POZ_dom"/>
</dbReference>
<sequence>MSLSSISQTYGQNETLISSIRNIIKDYPCQSILKEFLQNASRFHVIIDGRSHPTNSLLCNEMKAWQGPAILIYNNAIFKTNDFDSLMQIRVGGKQGDDTMIGKHGLGFNSCYHFTDVPSFISGDSIAFLDPHEKFLPRRHGSTQRGIIGPIPKNGIGGHSEKDQLVPYEGIEGIDFRSTFRGTLFRIPLRKQPSDISDSIFATDQILELFTSLKSTISSQFLFLRHIETIEISYILSTSTPLQINSLYKATITGLTENVRNKRKCVINNEIQTFQMEIEQFEEDSNNVQKDCWIIVTGAQPNPEDPQLKQYAERYRLRVLGGIAALYKSSKDDNNRIDYGEIYKAFRIDFIGRLYSFLSLPDTTYLQFHLNGTWAQGSDRGRLLLERDNSPDIDHQKLNWNRHIMLEFLPKLYCKLITKAVEIQERERSLGIESMDLRENIHPVSKFWPFPHNRVNSKYVVEFGFKVLEYMIQNEDVFDGSIENRVNSLFELLLDVQIEGLRYFLQIAWYGIVANPNFKSLVRFFPIWKVLLNPLNGNSEPVPLKPATCGFILENNIKQYQINTSKIYLDATDDNDRFILTQLNVPMRTIYEYTFEDVEFPREYDNRYLEFLKDILKNNRIVRNLNDKCCFPNANTKRLKKIADLYDYNNLVFRTVFGVDSSVFLHPGFSEFKRILSTIGFKHMIDIEIFRRCAVKVKELLQMPEPPSDIRYRGFILVDHLYKNINTLNLESIEGIPFFPITKSLGKPYNLYYNRTQSLDCLNNIILPEYREVAWSQMPLIAEDVIPPQQVLQRYPSFGKPDVSTVVRHLRFLYSILRSDEVWKKDWADVFRNNIYDVYKWLDKECSSNEDLNLSEHICFEPLFLNFNRNQDPFNIENWVTSGDLVLNSEVNEVKYVHPELARYPNMLKSAGAREIRRPNVRINVREHDQSHHNNSTLFKFLFDQTSSLHDVTFVVNGESIKASRYMLAASSEFFNQKFTSEELRQPNPVTITIENIEPNSMRILLRYLYGQNIDNAIQNRQSLNINVDLRDEPNIDESQDLILYKNLLKLADDYNLDHLKELMELRLSRLVLMSNVDEMKRFAEISNASQLNEYCYHFTRDNSGVRN</sequence>
<evidence type="ECO:0000313" key="3">
    <source>
        <dbReference type="Proteomes" id="UP000789570"/>
    </source>
</evidence>
<dbReference type="Pfam" id="PF25794">
    <property type="entry name" value="SACS"/>
    <property type="match status" value="1"/>
</dbReference>
<name>A0A9N8Z2R6_9GLOM</name>
<dbReference type="Gene3D" id="3.30.710.10">
    <property type="entry name" value="Potassium Channel Kv1.1, Chain A"/>
    <property type="match status" value="1"/>
</dbReference>
<dbReference type="AlphaFoldDB" id="A0A9N8Z2R6"/>
<dbReference type="SUPFAM" id="SSF55874">
    <property type="entry name" value="ATPase domain of HSP90 chaperone/DNA topoisomerase II/histidine kinase"/>
    <property type="match status" value="1"/>
</dbReference>
<reference evidence="2" key="1">
    <citation type="submission" date="2021-06" db="EMBL/GenBank/DDBJ databases">
        <authorList>
            <person name="Kallberg Y."/>
            <person name="Tangrot J."/>
            <person name="Rosling A."/>
        </authorList>
    </citation>
    <scope>NUCLEOTIDE SEQUENCE</scope>
    <source>
        <strain evidence="2">UK204</strain>
    </source>
</reference>
<dbReference type="CDD" id="cd18186">
    <property type="entry name" value="BTB_POZ_ZBTB_KLHL-like"/>
    <property type="match status" value="1"/>
</dbReference>
<evidence type="ECO:0000259" key="1">
    <source>
        <dbReference type="PROSITE" id="PS50097"/>
    </source>
</evidence>
<dbReference type="SMART" id="SM00225">
    <property type="entry name" value="BTB"/>
    <property type="match status" value="1"/>
</dbReference>
<dbReference type="PANTHER" id="PTHR15600">
    <property type="entry name" value="SACSIN"/>
    <property type="match status" value="1"/>
</dbReference>
<dbReference type="InterPro" id="IPR036890">
    <property type="entry name" value="HATPase_C_sf"/>
</dbReference>